<comment type="subcellular location">
    <subcellularLocation>
        <location evidence="1">Cell membrane</location>
        <topology evidence="1">Multi-pass membrane protein</topology>
    </subcellularLocation>
</comment>
<keyword evidence="3" id="KW-1003">Cell membrane</keyword>
<evidence type="ECO:0000256" key="1">
    <source>
        <dbReference type="ARBA" id="ARBA00004651"/>
    </source>
</evidence>
<feature type="transmembrane region" description="Helical" evidence="7">
    <location>
        <begin position="109"/>
        <end position="128"/>
    </location>
</feature>
<organism evidence="10 11">
    <name type="scientific">Cyanidium caldarium</name>
    <name type="common">Red alga</name>
    <dbReference type="NCBI Taxonomy" id="2771"/>
    <lineage>
        <taxon>Eukaryota</taxon>
        <taxon>Rhodophyta</taxon>
        <taxon>Bangiophyceae</taxon>
        <taxon>Cyanidiales</taxon>
        <taxon>Cyanidiaceae</taxon>
        <taxon>Cyanidium</taxon>
    </lineage>
</organism>
<name>A0AAV9IWE4_CYACA</name>
<dbReference type="Pfam" id="PF00924">
    <property type="entry name" value="MS_channel_2nd"/>
    <property type="match status" value="1"/>
</dbReference>
<dbReference type="EMBL" id="JANCYW010000009">
    <property type="protein sequence ID" value="KAK4536657.1"/>
    <property type="molecule type" value="Genomic_DNA"/>
</dbReference>
<dbReference type="SUPFAM" id="SSF50182">
    <property type="entry name" value="Sm-like ribonucleoproteins"/>
    <property type="match status" value="1"/>
</dbReference>
<dbReference type="AlphaFoldDB" id="A0AAV9IWE4"/>
<feature type="domain" description="Mechanosensitive ion channel transmembrane helices 2/3" evidence="9">
    <location>
        <begin position="251"/>
        <end position="287"/>
    </location>
</feature>
<dbReference type="Pfam" id="PF21088">
    <property type="entry name" value="MS_channel_1st"/>
    <property type="match status" value="1"/>
</dbReference>
<evidence type="ECO:0000313" key="10">
    <source>
        <dbReference type="EMBL" id="KAK4536657.1"/>
    </source>
</evidence>
<comment type="caution">
    <text evidence="10">The sequence shown here is derived from an EMBL/GenBank/DDBJ whole genome shotgun (WGS) entry which is preliminary data.</text>
</comment>
<dbReference type="PANTHER" id="PTHR30566">
    <property type="entry name" value="YNAI-RELATED MECHANOSENSITIVE ION CHANNEL"/>
    <property type="match status" value="1"/>
</dbReference>
<feature type="domain" description="Mechanosensitive ion channel MscS" evidence="8">
    <location>
        <begin position="289"/>
        <end position="357"/>
    </location>
</feature>
<evidence type="ECO:0000256" key="3">
    <source>
        <dbReference type="ARBA" id="ARBA00022475"/>
    </source>
</evidence>
<dbReference type="Gene3D" id="2.30.30.60">
    <property type="match status" value="1"/>
</dbReference>
<dbReference type="InterPro" id="IPR049142">
    <property type="entry name" value="MS_channel_1st"/>
</dbReference>
<accession>A0AAV9IWE4</accession>
<reference evidence="10 11" key="1">
    <citation type="submission" date="2022-07" db="EMBL/GenBank/DDBJ databases">
        <title>Genome-wide signatures of adaptation to extreme environments.</title>
        <authorList>
            <person name="Cho C.H."/>
            <person name="Yoon H.S."/>
        </authorList>
    </citation>
    <scope>NUCLEOTIDE SEQUENCE [LARGE SCALE GENOMIC DNA]</scope>
    <source>
        <strain evidence="10 11">DBV 063 E5</strain>
    </source>
</reference>
<evidence type="ECO:0000256" key="4">
    <source>
        <dbReference type="ARBA" id="ARBA00022692"/>
    </source>
</evidence>
<dbReference type="PANTHER" id="PTHR30566:SF5">
    <property type="entry name" value="MECHANOSENSITIVE ION CHANNEL PROTEIN 1, MITOCHONDRIAL-RELATED"/>
    <property type="match status" value="1"/>
</dbReference>
<dbReference type="GO" id="GO:0005886">
    <property type="term" value="C:plasma membrane"/>
    <property type="evidence" value="ECO:0007669"/>
    <property type="project" value="UniProtKB-SubCell"/>
</dbReference>
<proteinExistence type="inferred from homology"/>
<dbReference type="GO" id="GO:0055085">
    <property type="term" value="P:transmembrane transport"/>
    <property type="evidence" value="ECO:0007669"/>
    <property type="project" value="InterPro"/>
</dbReference>
<keyword evidence="5 7" id="KW-1133">Transmembrane helix</keyword>
<sequence length="471" mass="51189">MNTTSFVTPGRLSSLSRDVRLGSSTSRVRWEHSTRPRCLPRARALRPTKPPAWIGLRLAKPAQADLAMTGAPAWKSWRSWPVVRAVLGSERSVVDLLSTPVCLGGRSTALAAFTYSDVLLTLFLFLTYRQTVRFVGLRVLKPGRERLAGMATALLIPEDEHGLQRWLDALERSVGLFLLVRVVVMVLQIGVVAAARIGLTVSPALPHAISSVAQIGFAGYVVQSLINWFLLEQTELSASQKFVLGRIASMFVTVVAFLLCVEFTGVPLRSVLAFGGIGGLAVGLAAQELAKNFISGFMLAVGAPFAPGESVQLNALGVAGTVRTIGFYKTELIGPDGRPTWIPNSQLVNERLTNGSRITQRRFAHTFGVRYMDIDKVERIVTRIQELLESLPSVDRSSVSVHFVGYTEYALQIQASCFFDDTDGGRFMERQQLALIGISDCIRAEGADFALPVRIVESGMSGTQLQTPGAA</sequence>
<evidence type="ECO:0000256" key="5">
    <source>
        <dbReference type="ARBA" id="ARBA00022989"/>
    </source>
</evidence>
<comment type="similarity">
    <text evidence="2">Belongs to the MscS (TC 1.A.23) family.</text>
</comment>
<keyword evidence="4 7" id="KW-0812">Transmembrane</keyword>
<feature type="transmembrane region" description="Helical" evidence="7">
    <location>
        <begin position="211"/>
        <end position="231"/>
    </location>
</feature>
<evidence type="ECO:0000259" key="9">
    <source>
        <dbReference type="Pfam" id="PF21088"/>
    </source>
</evidence>
<protein>
    <submittedName>
        <fullName evidence="10">Uncharacterized protein</fullName>
    </submittedName>
</protein>
<evidence type="ECO:0000313" key="11">
    <source>
        <dbReference type="Proteomes" id="UP001301350"/>
    </source>
</evidence>
<evidence type="ECO:0000256" key="6">
    <source>
        <dbReference type="ARBA" id="ARBA00023136"/>
    </source>
</evidence>
<dbReference type="InterPro" id="IPR006685">
    <property type="entry name" value="MscS_channel_2nd"/>
</dbReference>
<feature type="transmembrane region" description="Helical" evidence="7">
    <location>
        <begin position="243"/>
        <end position="265"/>
    </location>
</feature>
<gene>
    <name evidence="10" type="ORF">CDCA_CDCA09G2682</name>
</gene>
<dbReference type="InterPro" id="IPR011014">
    <property type="entry name" value="MscS_channel_TM-2"/>
</dbReference>
<keyword evidence="6 7" id="KW-0472">Membrane</keyword>
<dbReference type="SUPFAM" id="SSF82861">
    <property type="entry name" value="Mechanosensitive channel protein MscS (YggB), transmembrane region"/>
    <property type="match status" value="1"/>
</dbReference>
<evidence type="ECO:0000256" key="2">
    <source>
        <dbReference type="ARBA" id="ARBA00008017"/>
    </source>
</evidence>
<dbReference type="SUPFAM" id="SSF82689">
    <property type="entry name" value="Mechanosensitive channel protein MscS (YggB), C-terminal domain"/>
    <property type="match status" value="1"/>
</dbReference>
<dbReference type="InterPro" id="IPR011066">
    <property type="entry name" value="MscS_channel_C_sf"/>
</dbReference>
<dbReference type="InterPro" id="IPR023408">
    <property type="entry name" value="MscS_beta-dom_sf"/>
</dbReference>
<feature type="transmembrane region" description="Helical" evidence="7">
    <location>
        <begin position="174"/>
        <end position="199"/>
    </location>
</feature>
<evidence type="ECO:0000259" key="8">
    <source>
        <dbReference type="Pfam" id="PF00924"/>
    </source>
</evidence>
<dbReference type="Proteomes" id="UP001301350">
    <property type="component" value="Unassembled WGS sequence"/>
</dbReference>
<evidence type="ECO:0000256" key="7">
    <source>
        <dbReference type="SAM" id="Phobius"/>
    </source>
</evidence>
<dbReference type="Gene3D" id="1.10.287.1260">
    <property type="match status" value="1"/>
</dbReference>
<keyword evidence="11" id="KW-1185">Reference proteome</keyword>
<dbReference type="InterPro" id="IPR010920">
    <property type="entry name" value="LSM_dom_sf"/>
</dbReference>